<proteinExistence type="predicted"/>
<gene>
    <name evidence="1" type="ordered locus">Sulku_1668</name>
</gene>
<dbReference type="Proteomes" id="UP000008721">
    <property type="component" value="Chromosome"/>
</dbReference>
<organism evidence="1 2">
    <name type="scientific">Sulfuricurvum kujiense (strain ATCC BAA-921 / DSM 16994 / JCM 11577 / YK-1)</name>
    <dbReference type="NCBI Taxonomy" id="709032"/>
    <lineage>
        <taxon>Bacteria</taxon>
        <taxon>Pseudomonadati</taxon>
        <taxon>Campylobacterota</taxon>
        <taxon>Epsilonproteobacteria</taxon>
        <taxon>Campylobacterales</taxon>
        <taxon>Sulfurimonadaceae</taxon>
        <taxon>Sulfuricurvum</taxon>
    </lineage>
</organism>
<dbReference type="HOGENOM" id="CLU_2425856_0_0_7"/>
<evidence type="ECO:0000313" key="1">
    <source>
        <dbReference type="EMBL" id="ADR34329.1"/>
    </source>
</evidence>
<keyword evidence="2" id="KW-1185">Reference proteome</keyword>
<dbReference type="KEGG" id="sku:Sulku_1668"/>
<accession>E4U0L2</accession>
<reference evidence="1 2" key="1">
    <citation type="journal article" date="2012" name="Stand. Genomic Sci.">
        <title>Complete genome sequence of the sulfur compounds oxidizing chemolithoautotroph Sulfuricurvum kujiense type strain (YK-1(T)).</title>
        <authorList>
            <person name="Han C."/>
            <person name="Kotsyurbenko O."/>
            <person name="Chertkov O."/>
            <person name="Held B."/>
            <person name="Lapidus A."/>
            <person name="Nolan M."/>
            <person name="Lucas S."/>
            <person name="Hammon N."/>
            <person name="Deshpande S."/>
            <person name="Cheng J.F."/>
            <person name="Tapia R."/>
            <person name="Goodwin L.A."/>
            <person name="Pitluck S."/>
            <person name="Liolios K."/>
            <person name="Pagani I."/>
            <person name="Ivanova N."/>
            <person name="Mavromatis K."/>
            <person name="Mikhailova N."/>
            <person name="Pati A."/>
            <person name="Chen A."/>
            <person name="Palaniappan K."/>
            <person name="Land M."/>
            <person name="Hauser L."/>
            <person name="Chang Y.J."/>
            <person name="Jeffries C.D."/>
            <person name="Brambilla E.M."/>
            <person name="Rohde M."/>
            <person name="Spring S."/>
            <person name="Sikorski J."/>
            <person name="Goker M."/>
            <person name="Woyke T."/>
            <person name="Bristow J."/>
            <person name="Eisen J.A."/>
            <person name="Markowitz V."/>
            <person name="Hugenholtz P."/>
            <person name="Kyrpides N.C."/>
            <person name="Klenk H.P."/>
            <person name="Detter J.C."/>
        </authorList>
    </citation>
    <scope>NUCLEOTIDE SEQUENCE [LARGE SCALE GENOMIC DNA]</scope>
    <source>
        <strain evidence="2">ATCC BAA-921 / DSM 16994 / JCM 11577 / YK-1</strain>
    </source>
</reference>
<evidence type="ECO:0000313" key="2">
    <source>
        <dbReference type="Proteomes" id="UP000008721"/>
    </source>
</evidence>
<dbReference type="STRING" id="709032.Sulku_1668"/>
<sequence>MEIYTHFHCESHNDRQHDLIDLQDKCENLNVYFATLDDTFRREFINALHKGALSRCETLLEGINEGECKTWLTKRLSEMDFETILNSIVSA</sequence>
<name>E4U0L2_SULKY</name>
<protein>
    <submittedName>
        <fullName evidence="1">Uncharacterized protein</fullName>
    </submittedName>
</protein>
<dbReference type="EMBL" id="CP002355">
    <property type="protein sequence ID" value="ADR34329.1"/>
    <property type="molecule type" value="Genomic_DNA"/>
</dbReference>
<dbReference type="AlphaFoldDB" id="E4U0L2"/>
<dbReference type="RefSeq" id="WP_013460526.1">
    <property type="nucleotide sequence ID" value="NC_014762.1"/>
</dbReference>